<dbReference type="CDD" id="cd00268">
    <property type="entry name" value="DEADc"/>
    <property type="match status" value="1"/>
</dbReference>
<evidence type="ECO:0000256" key="1">
    <source>
        <dbReference type="ARBA" id="ARBA00022741"/>
    </source>
</evidence>
<dbReference type="InterPro" id="IPR011545">
    <property type="entry name" value="DEAD/DEAH_box_helicase_dom"/>
</dbReference>
<keyword evidence="2" id="KW-0378">Hydrolase</keyword>
<dbReference type="InterPro" id="IPR014001">
    <property type="entry name" value="Helicase_ATP-bd"/>
</dbReference>
<proteinExistence type="predicted"/>
<evidence type="ECO:0000256" key="5">
    <source>
        <dbReference type="ARBA" id="ARBA00022884"/>
    </source>
</evidence>
<name>A0A843VBV5_COLES</name>
<dbReference type="GO" id="GO:0016787">
    <property type="term" value="F:hydrolase activity"/>
    <property type="evidence" value="ECO:0007669"/>
    <property type="project" value="UniProtKB-KW"/>
</dbReference>
<dbReference type="SUPFAM" id="SSF52540">
    <property type="entry name" value="P-loop containing nucleoside triphosphate hydrolases"/>
    <property type="match status" value="1"/>
</dbReference>
<accession>A0A843VBV5</accession>
<evidence type="ECO:0000313" key="8">
    <source>
        <dbReference type="EMBL" id="MQL92017.1"/>
    </source>
</evidence>
<evidence type="ECO:0000256" key="3">
    <source>
        <dbReference type="ARBA" id="ARBA00022806"/>
    </source>
</evidence>
<keyword evidence="4" id="KW-0067">ATP-binding</keyword>
<feature type="domain" description="Helicase ATP-binding" evidence="7">
    <location>
        <begin position="233"/>
        <end position="497"/>
    </location>
</feature>
<dbReference type="GO" id="GO:0005524">
    <property type="term" value="F:ATP binding"/>
    <property type="evidence" value="ECO:0007669"/>
    <property type="project" value="InterPro"/>
</dbReference>
<comment type="caution">
    <text evidence="8">The sequence shown here is derived from an EMBL/GenBank/DDBJ whole genome shotgun (WGS) entry which is preliminary data.</text>
</comment>
<dbReference type="GO" id="GO:0004386">
    <property type="term" value="F:helicase activity"/>
    <property type="evidence" value="ECO:0007669"/>
    <property type="project" value="UniProtKB-KW"/>
</dbReference>
<feature type="compositionally biased region" description="Acidic residues" evidence="6">
    <location>
        <begin position="432"/>
        <end position="441"/>
    </location>
</feature>
<dbReference type="Gene3D" id="3.40.50.300">
    <property type="entry name" value="P-loop containing nucleotide triphosphate hydrolases"/>
    <property type="match status" value="1"/>
</dbReference>
<gene>
    <name evidence="8" type="ORF">Taro_024633</name>
</gene>
<reference evidence="8" key="1">
    <citation type="submission" date="2017-07" db="EMBL/GenBank/DDBJ databases">
        <title>Taro Niue Genome Assembly and Annotation.</title>
        <authorList>
            <person name="Atibalentja N."/>
            <person name="Keating K."/>
            <person name="Fields C.J."/>
        </authorList>
    </citation>
    <scope>NUCLEOTIDE SEQUENCE</scope>
    <source>
        <strain evidence="8">Niue_2</strain>
        <tissue evidence="8">Leaf</tissue>
    </source>
</reference>
<evidence type="ECO:0000256" key="6">
    <source>
        <dbReference type="SAM" id="MobiDB-lite"/>
    </source>
</evidence>
<dbReference type="Proteomes" id="UP000652761">
    <property type="component" value="Unassembled WGS sequence"/>
</dbReference>
<sequence>MRGKDVFLRETVRDKTVIIKYATSPSVSPLDKHPLGVLADVSLVVHQRCVPSISLIINLPRSLYPPRRNLHFSAAAIGELSSFGSLPRRKRATTVPPPTAAATMMRCHYLFRGKLLPCASLPLRRPHRRHLLLSPLSDPSFLAQAFSSSAVTPRASPSPPSLCFRLKRPPVSGRATRPFGTAVAAAAEEGAGETTFHAEEGLTWESLGISVRLSRALSSLSLDRPSVVQAACIPHILSGNDVILAAETGSGKTHGYLVPLFNKLCTISEQSADDTDQVPSKFSGISVVLCPNVMLCEQVVEMANSLCDDLGNPLLKVSSVCGRQGWPIVQPDILVSTPAALLNSLLAFDAENHRRPEFLKSVKHVVFDEADMLLCGSFQNQVIRLIHMFRFQEKVLSRMETPEQGNLESVNEEPLQASECEDNQERQSTCNIEEDEDENSAEDFLSLGNGNRAKGPRDWRRARENYVRSKQYIFVAATLPGSGKKTAGGVLKRMFPTATWVSGNYLHRHNPRCHTNSA</sequence>
<dbReference type="Pfam" id="PF00270">
    <property type="entry name" value="DEAD"/>
    <property type="match status" value="1"/>
</dbReference>
<feature type="region of interest" description="Disordered" evidence="6">
    <location>
        <begin position="402"/>
        <end position="457"/>
    </location>
</feature>
<evidence type="ECO:0000256" key="2">
    <source>
        <dbReference type="ARBA" id="ARBA00022801"/>
    </source>
</evidence>
<dbReference type="PROSITE" id="PS51192">
    <property type="entry name" value="HELICASE_ATP_BIND_1"/>
    <property type="match status" value="1"/>
</dbReference>
<dbReference type="GO" id="GO:0003723">
    <property type="term" value="F:RNA binding"/>
    <property type="evidence" value="ECO:0007669"/>
    <property type="project" value="UniProtKB-KW"/>
</dbReference>
<keyword evidence="9" id="KW-1185">Reference proteome</keyword>
<keyword evidence="5" id="KW-0694">RNA-binding</keyword>
<dbReference type="PANTHER" id="PTHR47958">
    <property type="entry name" value="ATP-DEPENDENT RNA HELICASE DBP3"/>
    <property type="match status" value="1"/>
</dbReference>
<organism evidence="8 9">
    <name type="scientific">Colocasia esculenta</name>
    <name type="common">Wild taro</name>
    <name type="synonym">Arum esculentum</name>
    <dbReference type="NCBI Taxonomy" id="4460"/>
    <lineage>
        <taxon>Eukaryota</taxon>
        <taxon>Viridiplantae</taxon>
        <taxon>Streptophyta</taxon>
        <taxon>Embryophyta</taxon>
        <taxon>Tracheophyta</taxon>
        <taxon>Spermatophyta</taxon>
        <taxon>Magnoliopsida</taxon>
        <taxon>Liliopsida</taxon>
        <taxon>Araceae</taxon>
        <taxon>Aroideae</taxon>
        <taxon>Colocasieae</taxon>
        <taxon>Colocasia</taxon>
    </lineage>
</organism>
<protein>
    <recommendedName>
        <fullName evidence="7">Helicase ATP-binding domain-containing protein</fullName>
    </recommendedName>
</protein>
<evidence type="ECO:0000256" key="4">
    <source>
        <dbReference type="ARBA" id="ARBA00022840"/>
    </source>
</evidence>
<dbReference type="InterPro" id="IPR044742">
    <property type="entry name" value="DEAD/DEAH_RhlB"/>
</dbReference>
<dbReference type="EMBL" id="NMUH01001401">
    <property type="protein sequence ID" value="MQL92017.1"/>
    <property type="molecule type" value="Genomic_DNA"/>
</dbReference>
<dbReference type="OrthoDB" id="10256233at2759"/>
<dbReference type="InterPro" id="IPR027417">
    <property type="entry name" value="P-loop_NTPase"/>
</dbReference>
<dbReference type="SMART" id="SM00487">
    <property type="entry name" value="DEXDc"/>
    <property type="match status" value="1"/>
</dbReference>
<evidence type="ECO:0000313" key="9">
    <source>
        <dbReference type="Proteomes" id="UP000652761"/>
    </source>
</evidence>
<dbReference type="AlphaFoldDB" id="A0A843VBV5"/>
<keyword evidence="1" id="KW-0547">Nucleotide-binding</keyword>
<keyword evidence="3" id="KW-0347">Helicase</keyword>
<evidence type="ECO:0000259" key="7">
    <source>
        <dbReference type="PROSITE" id="PS51192"/>
    </source>
</evidence>